<gene>
    <name evidence="2" type="primary">yjgR</name>
    <name evidence="2" type="ORF">SCTVLC_0013</name>
</gene>
<dbReference type="OrthoDB" id="9758751at2"/>
<dbReference type="PANTHER" id="PTHR30121:SF6">
    <property type="entry name" value="SLR6007 PROTEIN"/>
    <property type="match status" value="1"/>
</dbReference>
<reference evidence="2" key="2">
    <citation type="journal article" date="2014" name="Genome Biol. Evol.">
        <title>Settling down: the genome of Serratia symbiotica from the aphid Cinara tujafilina zooms in on the process of accommodation to a cooperative intracellular life.</title>
        <authorList>
            <person name="Manzano-Marin A."/>
            <person name="Latorre A."/>
        </authorList>
    </citation>
    <scope>NUCLEOTIDE SEQUENCE</scope>
    <source>
        <strain evidence="2">SCt-VLC</strain>
    </source>
</reference>
<protein>
    <submittedName>
        <fullName evidence="2">Uncharacterized protein yjgR</fullName>
    </submittedName>
</protein>
<feature type="domain" description="Helicase HerA-like C-terminal" evidence="1">
    <location>
        <begin position="12"/>
        <end position="211"/>
    </location>
</feature>
<sequence>MSEARIIAKAMKDGKPMQDLVILPALANRHGLITGATGTGKTVTLQRMAEQFSRIGVPVFLSDVKGDLSGIGAEGVPSEKLLALLAAIGVTDWQPQACTIIPWDIYGEKGHPIRATLSDFGPLLLGRLLDLNEVQNGVLQLVFKIANDNALLLLDMKDLRAMMQYVGDHAKQFQTQYGNISAASIGAIQRGLLTLEEQGANRFFGEPMLDIPDSVLGQLGKRVQHALRAFTPRDQKAVKAAAQTMRANPAFNAETVITELGVGEALVSFLDEKGRPHVVERAMVIAPCSKMGMLGADGLNSAINKSPLYGRYEDRVDRESAYEKLSSEGFVAHGTQQPIQQEQPAPAGSGGLLGGVNEFLFGSTGPRGGKRDGIVQTTAKSMARDLGRQILRGVWDSVRGGRRK</sequence>
<name>A0A068R988_9GAMM</name>
<dbReference type="SUPFAM" id="SSF52540">
    <property type="entry name" value="P-loop containing nucleoside triphosphate hydrolases"/>
    <property type="match status" value="1"/>
</dbReference>
<proteinExistence type="predicted"/>
<dbReference type="AlphaFoldDB" id="A0A068R988"/>
<dbReference type="InterPro" id="IPR033186">
    <property type="entry name" value="HerA_C"/>
</dbReference>
<dbReference type="InterPro" id="IPR051162">
    <property type="entry name" value="T4SS_component"/>
</dbReference>
<dbReference type="PANTHER" id="PTHR30121">
    <property type="entry name" value="UNCHARACTERIZED PROTEIN YJGR-RELATED"/>
    <property type="match status" value="1"/>
</dbReference>
<dbReference type="EMBL" id="FR904230">
    <property type="protein sequence ID" value="CDG46803.1"/>
    <property type="molecule type" value="Genomic_DNA"/>
</dbReference>
<evidence type="ECO:0000313" key="2">
    <source>
        <dbReference type="EMBL" id="CDG46803.1"/>
    </source>
</evidence>
<reference evidence="2" key="1">
    <citation type="submission" date="2013-06" db="EMBL/GenBank/DDBJ databases">
        <authorList>
            <person name="Mazano-Marin A."/>
        </authorList>
    </citation>
    <scope>NUCLEOTIDE SEQUENCE</scope>
    <source>
        <strain evidence="2">SCt-VLC</strain>
    </source>
</reference>
<evidence type="ECO:0000259" key="1">
    <source>
        <dbReference type="Pfam" id="PF05872"/>
    </source>
</evidence>
<organism evidence="2">
    <name type="scientific">Serratia symbiotica SCt-VLC</name>
    <dbReference type="NCBI Taxonomy" id="1347341"/>
    <lineage>
        <taxon>Bacteria</taxon>
        <taxon>Pseudomonadati</taxon>
        <taxon>Pseudomonadota</taxon>
        <taxon>Gammaproteobacteria</taxon>
        <taxon>Enterobacterales</taxon>
        <taxon>Yersiniaceae</taxon>
        <taxon>Serratia</taxon>
        <taxon>Serratia symbiotica</taxon>
    </lineage>
</organism>
<accession>A0A068R988</accession>
<dbReference type="InterPro" id="IPR027417">
    <property type="entry name" value="P-loop_NTPase"/>
</dbReference>
<dbReference type="Gene3D" id="3.40.50.300">
    <property type="entry name" value="P-loop containing nucleotide triphosphate hydrolases"/>
    <property type="match status" value="1"/>
</dbReference>
<dbReference type="RefSeq" id="WP_061769610.1">
    <property type="nucleotide sequence ID" value="NZ_FR904230.1"/>
</dbReference>
<dbReference type="Pfam" id="PF05872">
    <property type="entry name" value="HerA_C"/>
    <property type="match status" value="1"/>
</dbReference>